<evidence type="ECO:0000313" key="3">
    <source>
        <dbReference type="Proteomes" id="UP000307440"/>
    </source>
</evidence>
<evidence type="ECO:0000313" key="2">
    <source>
        <dbReference type="EMBL" id="TFK19239.1"/>
    </source>
</evidence>
<evidence type="ECO:0000256" key="1">
    <source>
        <dbReference type="SAM" id="MobiDB-lite"/>
    </source>
</evidence>
<sequence length="673" mass="73954">MTIVLIIDGFPSLPLLFPLSAPYPVASNLHSFPIDSIDSIAPFKPPTSYALPGHHLARIVVVCGILQPTSDFATFLAGSDGVSRSLEQHEIALKGGLPIQIEYQSFSVTSNPPVVNDYDYNSQPTFEDLFNFNELPSFSDTPQEDDNADGHALAAAPQNEELQHQELYQNNWSAANDPEDNKNIAAEHQSHGSVTGEEQKATDIYAQYVVDQPNKAKAIENDQPQAASKEEHQIAAPEVSASLNIGHVPLSIYQAQSQFGASCNAPPSYLEPLDRDEAPSHKRMRYDSYHATQEGSFPINPALQAHYASLVDQFNARQPSHEHYEIQASASGHQIVAPSVDPVLVAPFPGHYRTQAIQGGAWSSYPDQSQIRQSPSYGSQDAFASYTEGPAMGTTHYPHFAANLQGELGENSPCRSQDFQYAIASPSSFEAVVFAPAQPPGSKRKRSKAAAQQQTSHYMANTHYECPEFCALDHHSVPAISGQLTVHAAPKQSKPRLRAVAKPKAPTVRRRQVFDLTKLSDVHVEPVYIGPNRISWHGFPQKCCWDHDNNGNEECEEQIMNHKHLLQHIQDHLDKLYRELGFGNLVPPDRPIVCMYNRCYAKVVFRSLGVHFNSHGKGNCSLRPGNEICTVPVFPVEATAQLGRTSDQSTIQPATQPTAQTSDPQAALQEAAI</sequence>
<reference evidence="2 3" key="1">
    <citation type="journal article" date="2019" name="Nat. Ecol. Evol.">
        <title>Megaphylogeny resolves global patterns of mushroom evolution.</title>
        <authorList>
            <person name="Varga T."/>
            <person name="Krizsan K."/>
            <person name="Foldi C."/>
            <person name="Dima B."/>
            <person name="Sanchez-Garcia M."/>
            <person name="Sanchez-Ramirez S."/>
            <person name="Szollosi G.J."/>
            <person name="Szarkandi J.G."/>
            <person name="Papp V."/>
            <person name="Albert L."/>
            <person name="Andreopoulos W."/>
            <person name="Angelini C."/>
            <person name="Antonin V."/>
            <person name="Barry K.W."/>
            <person name="Bougher N.L."/>
            <person name="Buchanan P."/>
            <person name="Buyck B."/>
            <person name="Bense V."/>
            <person name="Catcheside P."/>
            <person name="Chovatia M."/>
            <person name="Cooper J."/>
            <person name="Damon W."/>
            <person name="Desjardin D."/>
            <person name="Finy P."/>
            <person name="Geml J."/>
            <person name="Haridas S."/>
            <person name="Hughes K."/>
            <person name="Justo A."/>
            <person name="Karasinski D."/>
            <person name="Kautmanova I."/>
            <person name="Kiss B."/>
            <person name="Kocsube S."/>
            <person name="Kotiranta H."/>
            <person name="LaButti K.M."/>
            <person name="Lechner B.E."/>
            <person name="Liimatainen K."/>
            <person name="Lipzen A."/>
            <person name="Lukacs Z."/>
            <person name="Mihaltcheva S."/>
            <person name="Morgado L.N."/>
            <person name="Niskanen T."/>
            <person name="Noordeloos M.E."/>
            <person name="Ohm R.A."/>
            <person name="Ortiz-Santana B."/>
            <person name="Ovrebo C."/>
            <person name="Racz N."/>
            <person name="Riley R."/>
            <person name="Savchenko A."/>
            <person name="Shiryaev A."/>
            <person name="Soop K."/>
            <person name="Spirin V."/>
            <person name="Szebenyi C."/>
            <person name="Tomsovsky M."/>
            <person name="Tulloss R.E."/>
            <person name="Uehling J."/>
            <person name="Grigoriev I.V."/>
            <person name="Vagvolgyi C."/>
            <person name="Papp T."/>
            <person name="Martin F.M."/>
            <person name="Miettinen O."/>
            <person name="Hibbett D.S."/>
            <person name="Nagy L.G."/>
        </authorList>
    </citation>
    <scope>NUCLEOTIDE SEQUENCE [LARGE SCALE GENOMIC DNA]</scope>
    <source>
        <strain evidence="2 3">CBS 121175</strain>
    </source>
</reference>
<dbReference type="AlphaFoldDB" id="A0A5C3KGD3"/>
<dbReference type="EMBL" id="ML210352">
    <property type="protein sequence ID" value="TFK19239.1"/>
    <property type="molecule type" value="Genomic_DNA"/>
</dbReference>
<gene>
    <name evidence="2" type="ORF">FA15DRAFT_709166</name>
</gene>
<dbReference type="Proteomes" id="UP000307440">
    <property type="component" value="Unassembled WGS sequence"/>
</dbReference>
<name>A0A5C3KGD3_COPMA</name>
<keyword evidence="3" id="KW-1185">Reference proteome</keyword>
<feature type="compositionally biased region" description="Low complexity" evidence="1">
    <location>
        <begin position="648"/>
        <end position="667"/>
    </location>
</feature>
<proteinExistence type="predicted"/>
<feature type="region of interest" description="Disordered" evidence="1">
    <location>
        <begin position="644"/>
        <end position="673"/>
    </location>
</feature>
<protein>
    <submittedName>
        <fullName evidence="2">Uncharacterized protein</fullName>
    </submittedName>
</protein>
<organism evidence="2 3">
    <name type="scientific">Coprinopsis marcescibilis</name>
    <name type="common">Agaric fungus</name>
    <name type="synonym">Psathyrella marcescibilis</name>
    <dbReference type="NCBI Taxonomy" id="230819"/>
    <lineage>
        <taxon>Eukaryota</taxon>
        <taxon>Fungi</taxon>
        <taxon>Dikarya</taxon>
        <taxon>Basidiomycota</taxon>
        <taxon>Agaricomycotina</taxon>
        <taxon>Agaricomycetes</taxon>
        <taxon>Agaricomycetidae</taxon>
        <taxon>Agaricales</taxon>
        <taxon>Agaricineae</taxon>
        <taxon>Psathyrellaceae</taxon>
        <taxon>Coprinopsis</taxon>
    </lineage>
</organism>
<accession>A0A5C3KGD3</accession>